<feature type="compositionally biased region" description="Low complexity" evidence="1">
    <location>
        <begin position="80"/>
        <end position="92"/>
    </location>
</feature>
<reference evidence="2" key="1">
    <citation type="submission" date="2022-04" db="EMBL/GenBank/DDBJ databases">
        <title>Carnegiea gigantea Genome sequencing and assembly v2.</title>
        <authorList>
            <person name="Copetti D."/>
            <person name="Sanderson M.J."/>
            <person name="Burquez A."/>
            <person name="Wojciechowski M.F."/>
        </authorList>
    </citation>
    <scope>NUCLEOTIDE SEQUENCE</scope>
    <source>
        <strain evidence="2">SGP5-SGP5p</strain>
        <tissue evidence="2">Aerial part</tissue>
    </source>
</reference>
<feature type="region of interest" description="Disordered" evidence="1">
    <location>
        <begin position="41"/>
        <end position="167"/>
    </location>
</feature>
<feature type="compositionally biased region" description="Low complexity" evidence="1">
    <location>
        <begin position="124"/>
        <end position="137"/>
    </location>
</feature>
<comment type="caution">
    <text evidence="2">The sequence shown here is derived from an EMBL/GenBank/DDBJ whole genome shotgun (WGS) entry which is preliminary data.</text>
</comment>
<organism evidence="2 3">
    <name type="scientific">Carnegiea gigantea</name>
    <dbReference type="NCBI Taxonomy" id="171969"/>
    <lineage>
        <taxon>Eukaryota</taxon>
        <taxon>Viridiplantae</taxon>
        <taxon>Streptophyta</taxon>
        <taxon>Embryophyta</taxon>
        <taxon>Tracheophyta</taxon>
        <taxon>Spermatophyta</taxon>
        <taxon>Magnoliopsida</taxon>
        <taxon>eudicotyledons</taxon>
        <taxon>Gunneridae</taxon>
        <taxon>Pentapetalae</taxon>
        <taxon>Caryophyllales</taxon>
        <taxon>Cactineae</taxon>
        <taxon>Cactaceae</taxon>
        <taxon>Cactoideae</taxon>
        <taxon>Echinocereeae</taxon>
        <taxon>Carnegiea</taxon>
    </lineage>
</organism>
<dbReference type="Proteomes" id="UP001153076">
    <property type="component" value="Unassembled WGS sequence"/>
</dbReference>
<evidence type="ECO:0000313" key="2">
    <source>
        <dbReference type="EMBL" id="KAJ8438250.1"/>
    </source>
</evidence>
<dbReference type="EMBL" id="JAKOGI010000262">
    <property type="protein sequence ID" value="KAJ8438250.1"/>
    <property type="molecule type" value="Genomic_DNA"/>
</dbReference>
<dbReference type="OrthoDB" id="1746852at2759"/>
<evidence type="ECO:0000256" key="1">
    <source>
        <dbReference type="SAM" id="MobiDB-lite"/>
    </source>
</evidence>
<feature type="compositionally biased region" description="Basic and acidic residues" evidence="1">
    <location>
        <begin position="49"/>
        <end position="62"/>
    </location>
</feature>
<keyword evidence="3" id="KW-1185">Reference proteome</keyword>
<proteinExistence type="predicted"/>
<accession>A0A9Q1K8D0</accession>
<protein>
    <submittedName>
        <fullName evidence="2">Uncharacterized protein</fullName>
    </submittedName>
</protein>
<gene>
    <name evidence="2" type="ORF">Cgig2_030615</name>
</gene>
<evidence type="ECO:0000313" key="3">
    <source>
        <dbReference type="Proteomes" id="UP001153076"/>
    </source>
</evidence>
<name>A0A9Q1K8D0_9CARY</name>
<sequence>MGMIRLPVRFSDKIKSRSLEVDFLIVDVPTAYNVILGQQTLHKPARAHPQSEDRPRNNRHLETLWQGSAQPCRGTRGRRSGLAGSPAPGLGLHQPRPSPADAAALSFLSHGPPGPPAVFRSAVGTARRAPPAAGTPRQPSSLKRRPRPWLFLPRSPWGDEAPGVAKF</sequence>
<dbReference type="AlphaFoldDB" id="A0A9Q1K8D0"/>